<protein>
    <submittedName>
        <fullName evidence="1">Uncharacterized protein</fullName>
    </submittedName>
</protein>
<evidence type="ECO:0000313" key="1">
    <source>
        <dbReference type="EMBL" id="KAI3363548.1"/>
    </source>
</evidence>
<comment type="caution">
    <text evidence="1">The sequence shown here is derived from an EMBL/GenBank/DDBJ whole genome shotgun (WGS) entry which is preliminary data.</text>
</comment>
<proteinExistence type="predicted"/>
<name>A0ACB8W9T9_9TELE</name>
<organism evidence="1 2">
    <name type="scientific">Scortum barcoo</name>
    <name type="common">barcoo grunter</name>
    <dbReference type="NCBI Taxonomy" id="214431"/>
    <lineage>
        <taxon>Eukaryota</taxon>
        <taxon>Metazoa</taxon>
        <taxon>Chordata</taxon>
        <taxon>Craniata</taxon>
        <taxon>Vertebrata</taxon>
        <taxon>Euteleostomi</taxon>
        <taxon>Actinopterygii</taxon>
        <taxon>Neopterygii</taxon>
        <taxon>Teleostei</taxon>
        <taxon>Neoteleostei</taxon>
        <taxon>Acanthomorphata</taxon>
        <taxon>Eupercaria</taxon>
        <taxon>Centrarchiformes</taxon>
        <taxon>Terapontoidei</taxon>
        <taxon>Terapontidae</taxon>
        <taxon>Scortum</taxon>
    </lineage>
</organism>
<dbReference type="Proteomes" id="UP000831701">
    <property type="component" value="Chromosome 14"/>
</dbReference>
<dbReference type="EMBL" id="CM041544">
    <property type="protein sequence ID" value="KAI3363548.1"/>
    <property type="molecule type" value="Genomic_DNA"/>
</dbReference>
<accession>A0ACB8W9T9</accession>
<keyword evidence="2" id="KW-1185">Reference proteome</keyword>
<gene>
    <name evidence="1" type="ORF">L3Q82_012140</name>
</gene>
<evidence type="ECO:0000313" key="2">
    <source>
        <dbReference type="Proteomes" id="UP000831701"/>
    </source>
</evidence>
<reference evidence="1" key="1">
    <citation type="submission" date="2022-04" db="EMBL/GenBank/DDBJ databases">
        <title>Jade perch genome.</title>
        <authorList>
            <person name="Chao B."/>
        </authorList>
    </citation>
    <scope>NUCLEOTIDE SEQUENCE</scope>
    <source>
        <strain evidence="1">CB-2022</strain>
    </source>
</reference>
<sequence>MTSHRERRNWCTFVHKRTVTKAVACGIEKYTIKSQNLCPSGSPDCQVVMYKLANRTVYKQQPQVVTSLLWRCCPGHGGPNCEDTALRWLNCPACPAQVLQLEKEPMMERSQRGRETGLPAAAPVPGWLRITHGGEDEEFTDPGKEMDYVKKKIIQLQGSSANPRGRDQPRPPLNFGGGEGGAEPRMGMTVQTCLPSVITGNVRSLPNKMKRASGADEAAAGVPGVQPDALHREPRLNHLTPDSLYFISQSGQEYKGEREEEGRGNWALFVNDRWCNPGHIHVKEQRCTGDMELLAVSIRPYYLPREFPHVITAITTYIPPSADDAACELLHSVVAQLQTEHPQAFLLITGDFNHAYASLSTATLPNFHQYVNCCTRDNKTLDLLSANTAGAYSSSPLPPLGRSDHNLVHLRPVYTPVVKRQPPNKRRVKQKPPCPTKRVRCFSNNKPWVTPDLRALLQEKRRAFQSGDRDELRRVQRDLKRKIKECKASYRRKMEDHLQQNNAREVWRGLQAISGQGKNERRNPEPGDRDWANKLNLFFNRFDTGPTSTPLSLSTDQPTSSSLCLHAPSPPSTPPPSLGLSPSPPPPPAFTTISTSSCPVEDFLCGSSPQNFEPQGAQPLQTRGLNVSPDEGTGEDRPQAPPPPGLCVRCGGLQHRCPPGNSPLTFPLHPVHIGLHAYSTDSCHLQKFSDDTAIVGCVSEGNDCEYRKVIMDFVDWCELNHLQVNASKTKEMVIDFSRKPSSNDIAPVNIQGLDIERVRTYKYLGVHLNNKLDWTDNTDSLYKRGQSRLYMLRRLGSFGVCRPLLRAFYETVVASVVSYAVVCWGGGCSERDKKRLNRLIKRASSVCGCPLDSIEVMGREEGSGQTVHHHGQHLPPSASDFSDTQLDSALIGGSETVKAGLQAPDVTLQRGDPNREQNDDQVSVSATYNIGYPDHGHNATHPALHAGHTHHSHHASHQTGHTHNFHQASQHAANTHHDHRQQELPEAPTAPPYPDVPAVLPVPHMMVLVMSQLQPVLEGFNRSLEQLSRQVGELVRDVAQLKSSQLGVQAQGRTPEGPEMDQAAEERLDTKLDEVFEHVREVQRQMESHRTDMEIRLHSQHAMLHYNLTSFKTDIDIKLKRHQKMLQVNLQAMNATLAELRVDQDQDQDQDTEDELEDHLPPPAHPTQPSDTSALWEAIERLDDMVVNNTVKVRTVAILFPQLRRELKELGKQINQTARTSQIQFMETGLEVEAAREAVLRWVGELAGNLSQQGERLQEMDVDVDYLYTALYKHNSTGDCDCKGLKAAVARLEVGMANVTELANENRLALEESDEGGAGQWGGASDWEPAVEALQHGLQLVKESLALEHSRTRTLDLSLAQLNSSVTSGLAEVSSLKEADRTLLENMGQLSNFFNSLLKDVIRHSDVLELLLGEEVLEFLEWPVQDQEAHSILALKEQLRNLQEQLKRHNLSINSLLGNRPGAREEVPSADQPATSSHLHYEDRHPGSMRRSSDGVPARERQLLLHPGGRRLEHRGDGGDLWNLEKTVEELGLKVLRLEEKCYNTSTNREAPPGGVEAKLQAEVIWLKRGLEEHLRVFKNVFSNADVLVGSDATLELDKLWQLVKSNDRKKQKKRGGGNHRSRRDSSGVVPALFSQSEGSLLVVAASPLTVSNNVITLEAFLNRGQFYSDTGSFTAPVDGIYLFVLTLDLRPGPAHVVLRRGSGRASLHQQEVTEEGPVTGVSLLLLREGEEVRLELKGGTWEESEDNVFTVLLLHRTT</sequence>